<keyword evidence="7" id="KW-0472">Membrane</keyword>
<dbReference type="Gene3D" id="1.10.510.10">
    <property type="entry name" value="Transferase(Phosphotransferase) domain 1"/>
    <property type="match status" value="1"/>
</dbReference>
<dbReference type="Proteomes" id="UP001501358">
    <property type="component" value="Unassembled WGS sequence"/>
</dbReference>
<feature type="region of interest" description="Disordered" evidence="6">
    <location>
        <begin position="312"/>
        <end position="380"/>
    </location>
</feature>
<dbReference type="SUPFAM" id="SSF56112">
    <property type="entry name" value="Protein kinase-like (PK-like)"/>
    <property type="match status" value="1"/>
</dbReference>
<sequence>MNGPAGDGPRTIGPYRLVRRLGAGGMGRVYLGTSPSGRRVAVKVVKDEIADDPGFRRRFRREVELAMKVGGFWTAAVVDADCDGPLPWVASEYIEGPSLRERVEDGGALPPREVRALGIGLAEALASIHALGLVHRDLKPTNVLLADTGPRVVDFGISKALEGGTVLTRSGVVIGTPGFMSPEQATGAPVGTASDVFALGAVLAYAATGAEPFGSGTPVALLYRVVGEEPDLARVPDELRPFVAHCMAKDPGSRPTPAELVAGLAGLAPAAERPTAVAPAAPATRVDPAVTLFEAPSFEAPSFEAPSFEAPSFEAPPFEAPPAGAFARGEGVGAQDLPYAPRGGTWTGEPGGPAAPGAPQGPPPEPTPESPPEPPLELVDGGEQRFLGIRRGWLGGVLLWTAVLVAAGAGVATTRGADVTWPAALAVYGVLCAPALAYFWSVCSPFRDVSELVVGPRGVGMRRGHEEAEIPWRHLEGVLVSVGSVPRTVTLFCRFGRFGRDAPVGPGGLPARKVSSDPPVVTFTMLAVDRAERNASCSEIHRALSRFAPEGTYRPHPKVLRRRALRETSR</sequence>
<evidence type="ECO:0000256" key="2">
    <source>
        <dbReference type="ARBA" id="ARBA00022741"/>
    </source>
</evidence>
<evidence type="ECO:0000313" key="10">
    <source>
        <dbReference type="Proteomes" id="UP001501358"/>
    </source>
</evidence>
<dbReference type="InterPro" id="IPR017441">
    <property type="entry name" value="Protein_kinase_ATP_BS"/>
</dbReference>
<dbReference type="Pfam" id="PF00069">
    <property type="entry name" value="Pkinase"/>
    <property type="match status" value="1"/>
</dbReference>
<dbReference type="PROSITE" id="PS00108">
    <property type="entry name" value="PROTEIN_KINASE_ST"/>
    <property type="match status" value="1"/>
</dbReference>
<evidence type="ECO:0000256" key="7">
    <source>
        <dbReference type="SAM" id="Phobius"/>
    </source>
</evidence>
<feature type="compositionally biased region" description="Low complexity" evidence="6">
    <location>
        <begin position="312"/>
        <end position="327"/>
    </location>
</feature>
<feature type="domain" description="Protein kinase" evidence="8">
    <location>
        <begin position="15"/>
        <end position="267"/>
    </location>
</feature>
<protein>
    <recommendedName>
        <fullName evidence="8">Protein kinase domain-containing protein</fullName>
    </recommendedName>
</protein>
<keyword evidence="10" id="KW-1185">Reference proteome</keyword>
<keyword evidence="2 5" id="KW-0547">Nucleotide-binding</keyword>
<evidence type="ECO:0000256" key="4">
    <source>
        <dbReference type="ARBA" id="ARBA00022840"/>
    </source>
</evidence>
<keyword evidence="1" id="KW-0808">Transferase</keyword>
<evidence type="ECO:0000259" key="8">
    <source>
        <dbReference type="PROSITE" id="PS50011"/>
    </source>
</evidence>
<dbReference type="RefSeq" id="WP_344385651.1">
    <property type="nucleotide sequence ID" value="NZ_BAAATA010000043.1"/>
</dbReference>
<proteinExistence type="predicted"/>
<feature type="transmembrane region" description="Helical" evidence="7">
    <location>
        <begin position="419"/>
        <end position="440"/>
    </location>
</feature>
<evidence type="ECO:0000256" key="5">
    <source>
        <dbReference type="PROSITE-ProRule" id="PRU10141"/>
    </source>
</evidence>
<dbReference type="PROSITE" id="PS00107">
    <property type="entry name" value="PROTEIN_KINASE_ATP"/>
    <property type="match status" value="1"/>
</dbReference>
<keyword evidence="7" id="KW-0812">Transmembrane</keyword>
<dbReference type="Gene3D" id="3.30.200.20">
    <property type="entry name" value="Phosphorylase Kinase, domain 1"/>
    <property type="match status" value="1"/>
</dbReference>
<feature type="compositionally biased region" description="Pro residues" evidence="6">
    <location>
        <begin position="359"/>
        <end position="375"/>
    </location>
</feature>
<feature type="binding site" evidence="5">
    <location>
        <position position="43"/>
    </location>
    <ligand>
        <name>ATP</name>
        <dbReference type="ChEBI" id="CHEBI:30616"/>
    </ligand>
</feature>
<keyword evidence="4 5" id="KW-0067">ATP-binding</keyword>
<keyword evidence="7" id="KW-1133">Transmembrane helix</keyword>
<dbReference type="PANTHER" id="PTHR43289:SF34">
    <property type="entry name" value="SERINE_THREONINE-PROTEIN KINASE YBDM-RELATED"/>
    <property type="match status" value="1"/>
</dbReference>
<evidence type="ECO:0000256" key="1">
    <source>
        <dbReference type="ARBA" id="ARBA00022679"/>
    </source>
</evidence>
<gene>
    <name evidence="9" type="ORF">GCM10010406_50430</name>
</gene>
<organism evidence="9 10">
    <name type="scientific">Streptomyces thermolineatus</name>
    <dbReference type="NCBI Taxonomy" id="44033"/>
    <lineage>
        <taxon>Bacteria</taxon>
        <taxon>Bacillati</taxon>
        <taxon>Actinomycetota</taxon>
        <taxon>Actinomycetes</taxon>
        <taxon>Kitasatosporales</taxon>
        <taxon>Streptomycetaceae</taxon>
        <taxon>Streptomyces</taxon>
    </lineage>
</organism>
<feature type="transmembrane region" description="Helical" evidence="7">
    <location>
        <begin position="393"/>
        <end position="413"/>
    </location>
</feature>
<keyword evidence="3" id="KW-0418">Kinase</keyword>
<dbReference type="InterPro" id="IPR000719">
    <property type="entry name" value="Prot_kinase_dom"/>
</dbReference>
<dbReference type="EMBL" id="BAAATA010000043">
    <property type="protein sequence ID" value="GAA2507782.1"/>
    <property type="molecule type" value="Genomic_DNA"/>
</dbReference>
<dbReference type="PANTHER" id="PTHR43289">
    <property type="entry name" value="MITOGEN-ACTIVATED PROTEIN KINASE KINASE KINASE 20-RELATED"/>
    <property type="match status" value="1"/>
</dbReference>
<dbReference type="InterPro" id="IPR008271">
    <property type="entry name" value="Ser/Thr_kinase_AS"/>
</dbReference>
<evidence type="ECO:0000256" key="3">
    <source>
        <dbReference type="ARBA" id="ARBA00022777"/>
    </source>
</evidence>
<dbReference type="PROSITE" id="PS50011">
    <property type="entry name" value="PROTEIN_KINASE_DOM"/>
    <property type="match status" value="1"/>
</dbReference>
<reference evidence="10" key="1">
    <citation type="journal article" date="2019" name="Int. J. Syst. Evol. Microbiol.">
        <title>The Global Catalogue of Microorganisms (GCM) 10K type strain sequencing project: providing services to taxonomists for standard genome sequencing and annotation.</title>
        <authorList>
            <consortium name="The Broad Institute Genomics Platform"/>
            <consortium name="The Broad Institute Genome Sequencing Center for Infectious Disease"/>
            <person name="Wu L."/>
            <person name="Ma J."/>
        </authorList>
    </citation>
    <scope>NUCLEOTIDE SEQUENCE [LARGE SCALE GENOMIC DNA]</scope>
    <source>
        <strain evidence="10">JCM 6307</strain>
    </source>
</reference>
<name>A0ABP6A0V4_9ACTN</name>
<dbReference type="SMART" id="SM00220">
    <property type="entry name" value="S_TKc"/>
    <property type="match status" value="1"/>
</dbReference>
<evidence type="ECO:0000313" key="9">
    <source>
        <dbReference type="EMBL" id="GAA2507782.1"/>
    </source>
</evidence>
<evidence type="ECO:0000256" key="6">
    <source>
        <dbReference type="SAM" id="MobiDB-lite"/>
    </source>
</evidence>
<dbReference type="InterPro" id="IPR011009">
    <property type="entry name" value="Kinase-like_dom_sf"/>
</dbReference>
<dbReference type="CDD" id="cd14014">
    <property type="entry name" value="STKc_PknB_like"/>
    <property type="match status" value="1"/>
</dbReference>
<accession>A0ABP6A0V4</accession>
<comment type="caution">
    <text evidence="9">The sequence shown here is derived from an EMBL/GenBank/DDBJ whole genome shotgun (WGS) entry which is preliminary data.</text>
</comment>